<dbReference type="EMBL" id="LNYA01000034">
    <property type="protein sequence ID" value="KTC94386.1"/>
    <property type="molecule type" value="Genomic_DNA"/>
</dbReference>
<comment type="subcellular location">
    <subcellularLocation>
        <location evidence="1">Membrane</location>
        <topology evidence="1">Multi-pass membrane protein</topology>
    </subcellularLocation>
</comment>
<organism evidence="7 8">
    <name type="scientific">Legionella erythra</name>
    <dbReference type="NCBI Taxonomy" id="448"/>
    <lineage>
        <taxon>Bacteria</taxon>
        <taxon>Pseudomonadati</taxon>
        <taxon>Pseudomonadota</taxon>
        <taxon>Gammaproteobacteria</taxon>
        <taxon>Legionellales</taxon>
        <taxon>Legionellaceae</taxon>
        <taxon>Legionella</taxon>
    </lineage>
</organism>
<keyword evidence="4 5" id="KW-0472">Membrane</keyword>
<gene>
    <name evidence="7" type="ORF">Lery_2553</name>
</gene>
<accession>A0A0W0TFN3</accession>
<name>A0A0W0TFN3_LEGER</name>
<evidence type="ECO:0000313" key="7">
    <source>
        <dbReference type="EMBL" id="KTC94386.1"/>
    </source>
</evidence>
<sequence length="89" mass="10047">MYLRLLAALFYDLIILCSLFMLATAIAVYFNQGQAIPPGSRTYQSLLVAIMAVYFTLSFRYGGQTIGFKSWRLRLVRAGSVKFRLVNVA</sequence>
<evidence type="ECO:0000256" key="3">
    <source>
        <dbReference type="ARBA" id="ARBA00022989"/>
    </source>
</evidence>
<feature type="domain" description="RDD" evidence="6">
    <location>
        <begin position="4"/>
        <end position="78"/>
    </location>
</feature>
<reference evidence="7 8" key="1">
    <citation type="submission" date="2015-11" db="EMBL/GenBank/DDBJ databases">
        <title>Genomic analysis of 38 Legionella species identifies large and diverse effector repertoires.</title>
        <authorList>
            <person name="Burstein D."/>
            <person name="Amaro F."/>
            <person name="Zusman T."/>
            <person name="Lifshitz Z."/>
            <person name="Cohen O."/>
            <person name="Gilbert J.A."/>
            <person name="Pupko T."/>
            <person name="Shuman H.A."/>
            <person name="Segal G."/>
        </authorList>
    </citation>
    <scope>NUCLEOTIDE SEQUENCE [LARGE SCALE GENOMIC DNA]</scope>
    <source>
        <strain evidence="7 8">SE-32A-C8</strain>
    </source>
</reference>
<evidence type="ECO:0000256" key="2">
    <source>
        <dbReference type="ARBA" id="ARBA00022692"/>
    </source>
</evidence>
<evidence type="ECO:0000256" key="4">
    <source>
        <dbReference type="ARBA" id="ARBA00023136"/>
    </source>
</evidence>
<dbReference type="STRING" id="448.Lery_2553"/>
<dbReference type="OrthoDB" id="9793824at2"/>
<proteinExistence type="predicted"/>
<comment type="caution">
    <text evidence="7">The sequence shown here is derived from an EMBL/GenBank/DDBJ whole genome shotgun (WGS) entry which is preliminary data.</text>
</comment>
<dbReference type="RefSeq" id="WP_058527640.1">
    <property type="nucleotide sequence ID" value="NZ_CAAAHY010000013.1"/>
</dbReference>
<evidence type="ECO:0000313" key="8">
    <source>
        <dbReference type="Proteomes" id="UP000054773"/>
    </source>
</evidence>
<protein>
    <submittedName>
        <fullName evidence="7">RDD family protein</fullName>
    </submittedName>
</protein>
<feature type="transmembrane region" description="Helical" evidence="5">
    <location>
        <begin position="42"/>
        <end position="62"/>
    </location>
</feature>
<keyword evidence="2 5" id="KW-0812">Transmembrane</keyword>
<evidence type="ECO:0000256" key="1">
    <source>
        <dbReference type="ARBA" id="ARBA00004141"/>
    </source>
</evidence>
<dbReference type="AlphaFoldDB" id="A0A0W0TFN3"/>
<evidence type="ECO:0000259" key="6">
    <source>
        <dbReference type="Pfam" id="PF06271"/>
    </source>
</evidence>
<feature type="transmembrane region" description="Helical" evidence="5">
    <location>
        <begin position="9"/>
        <end position="30"/>
    </location>
</feature>
<dbReference type="Pfam" id="PF06271">
    <property type="entry name" value="RDD"/>
    <property type="match status" value="1"/>
</dbReference>
<dbReference type="PATRIC" id="fig|448.7.peg.2678"/>
<dbReference type="Proteomes" id="UP000054773">
    <property type="component" value="Unassembled WGS sequence"/>
</dbReference>
<keyword evidence="3 5" id="KW-1133">Transmembrane helix</keyword>
<keyword evidence="8" id="KW-1185">Reference proteome</keyword>
<dbReference type="GO" id="GO:0016020">
    <property type="term" value="C:membrane"/>
    <property type="evidence" value="ECO:0007669"/>
    <property type="project" value="UniProtKB-SubCell"/>
</dbReference>
<evidence type="ECO:0000256" key="5">
    <source>
        <dbReference type="SAM" id="Phobius"/>
    </source>
</evidence>
<dbReference type="InterPro" id="IPR010432">
    <property type="entry name" value="RDD"/>
</dbReference>